<comment type="caution">
    <text evidence="1">The sequence shown here is derived from an EMBL/GenBank/DDBJ whole genome shotgun (WGS) entry which is preliminary data.</text>
</comment>
<gene>
    <name evidence="1" type="ORF">LCGC14_0142310</name>
</gene>
<dbReference type="EMBL" id="LAZR01000049">
    <property type="protein sequence ID" value="KKN98986.1"/>
    <property type="molecule type" value="Genomic_DNA"/>
</dbReference>
<proteinExistence type="predicted"/>
<reference evidence="1" key="1">
    <citation type="journal article" date="2015" name="Nature">
        <title>Complex archaea that bridge the gap between prokaryotes and eukaryotes.</title>
        <authorList>
            <person name="Spang A."/>
            <person name="Saw J.H."/>
            <person name="Jorgensen S.L."/>
            <person name="Zaremba-Niedzwiedzka K."/>
            <person name="Martijn J."/>
            <person name="Lind A.E."/>
            <person name="van Eijk R."/>
            <person name="Schleper C."/>
            <person name="Guy L."/>
            <person name="Ettema T.J."/>
        </authorList>
    </citation>
    <scope>NUCLEOTIDE SEQUENCE</scope>
</reference>
<accession>A0A0F9XIG0</accession>
<dbReference type="AlphaFoldDB" id="A0A0F9XIG0"/>
<sequence length="78" mass="9029">MCYECEQNPDRPHICAEAQNIGQDGKCCGLESKICFSFREISTQARLQWGDGSPESYMQAIFNSKEMRLEFQRDFPNN</sequence>
<evidence type="ECO:0000313" key="1">
    <source>
        <dbReference type="EMBL" id="KKN98986.1"/>
    </source>
</evidence>
<protein>
    <submittedName>
        <fullName evidence="1">Uncharacterized protein</fullName>
    </submittedName>
</protein>
<name>A0A0F9XIG0_9ZZZZ</name>
<organism evidence="1">
    <name type="scientific">marine sediment metagenome</name>
    <dbReference type="NCBI Taxonomy" id="412755"/>
    <lineage>
        <taxon>unclassified sequences</taxon>
        <taxon>metagenomes</taxon>
        <taxon>ecological metagenomes</taxon>
    </lineage>
</organism>